<dbReference type="Pfam" id="PF13560">
    <property type="entry name" value="HTH_31"/>
    <property type="match status" value="1"/>
</dbReference>
<keyword evidence="3" id="KW-1185">Reference proteome</keyword>
<dbReference type="InterPro" id="IPR043917">
    <property type="entry name" value="DUF5753"/>
</dbReference>
<evidence type="ECO:0000259" key="1">
    <source>
        <dbReference type="PROSITE" id="PS50943"/>
    </source>
</evidence>
<gene>
    <name evidence="2" type="ORF">SAMN05216499_103230</name>
</gene>
<dbReference type="InterPro" id="IPR001387">
    <property type="entry name" value="Cro/C1-type_HTH"/>
</dbReference>
<dbReference type="SUPFAM" id="SSF47413">
    <property type="entry name" value="lambda repressor-like DNA-binding domains"/>
    <property type="match status" value="1"/>
</dbReference>
<proteinExistence type="predicted"/>
<reference evidence="2 3" key="1">
    <citation type="submission" date="2016-11" db="EMBL/GenBank/DDBJ databases">
        <authorList>
            <person name="Jaros S."/>
            <person name="Januszkiewicz K."/>
            <person name="Wedrychowicz H."/>
        </authorList>
    </citation>
    <scope>NUCLEOTIDE SEQUENCE [LARGE SCALE GENOMIC DNA]</scope>
    <source>
        <strain evidence="2 3">CGMCC 4.2025</strain>
    </source>
</reference>
<dbReference type="AlphaFoldDB" id="A0A1M6Z5Z8"/>
<evidence type="ECO:0000313" key="2">
    <source>
        <dbReference type="EMBL" id="SHL25835.1"/>
    </source>
</evidence>
<dbReference type="Pfam" id="PF19054">
    <property type="entry name" value="DUF5753"/>
    <property type="match status" value="1"/>
</dbReference>
<accession>A0A1M6Z5Z8</accession>
<dbReference type="EMBL" id="FRBI01000003">
    <property type="protein sequence ID" value="SHL25835.1"/>
    <property type="molecule type" value="Genomic_DNA"/>
</dbReference>
<dbReference type="Proteomes" id="UP000184111">
    <property type="component" value="Unassembled WGS sequence"/>
</dbReference>
<dbReference type="GO" id="GO:0003677">
    <property type="term" value="F:DNA binding"/>
    <property type="evidence" value="ECO:0007669"/>
    <property type="project" value="InterPro"/>
</dbReference>
<name>A0A1M6Z5Z8_9ACTN</name>
<dbReference type="PROSITE" id="PS50943">
    <property type="entry name" value="HTH_CROC1"/>
    <property type="match status" value="1"/>
</dbReference>
<evidence type="ECO:0000313" key="3">
    <source>
        <dbReference type="Proteomes" id="UP000184111"/>
    </source>
</evidence>
<dbReference type="SMART" id="SM00530">
    <property type="entry name" value="HTH_XRE"/>
    <property type="match status" value="1"/>
</dbReference>
<dbReference type="RefSeq" id="WP_073495005.1">
    <property type="nucleotide sequence ID" value="NZ_FRBI01000003.1"/>
</dbReference>
<dbReference type="Gene3D" id="1.10.260.40">
    <property type="entry name" value="lambda repressor-like DNA-binding domains"/>
    <property type="match status" value="1"/>
</dbReference>
<dbReference type="InterPro" id="IPR010982">
    <property type="entry name" value="Lambda_DNA-bd_dom_sf"/>
</dbReference>
<organism evidence="2 3">
    <name type="scientific">Actinacidiphila paucisporea</name>
    <dbReference type="NCBI Taxonomy" id="310782"/>
    <lineage>
        <taxon>Bacteria</taxon>
        <taxon>Bacillati</taxon>
        <taxon>Actinomycetota</taxon>
        <taxon>Actinomycetes</taxon>
        <taxon>Kitasatosporales</taxon>
        <taxon>Streptomycetaceae</taxon>
        <taxon>Actinacidiphila</taxon>
    </lineage>
</organism>
<protein>
    <submittedName>
        <fullName evidence="2">Helix-turn-helix domain-containing protein</fullName>
    </submittedName>
</protein>
<dbReference type="CDD" id="cd00093">
    <property type="entry name" value="HTH_XRE"/>
    <property type="match status" value="1"/>
</dbReference>
<dbReference type="STRING" id="310782.SAMN05216499_103230"/>
<dbReference type="OrthoDB" id="2897536at2"/>
<feature type="domain" description="HTH cro/C1-type" evidence="1">
    <location>
        <begin position="21"/>
        <end position="77"/>
    </location>
</feature>
<sequence>MVNRKELHPESSPEAAFGARIRGSREARGWTQDDLADRMEYSSKHISAIETARRVPTLRFTRSIDVAFGLVGTVDSFEREWREMRSGSLLEGFPEYVDYEGRAVEIRLYEVGVIPGLLQTPEYAAALADSDVNRGLITPEQARERVTLVADRQAALVRKPPPLIFAALDESCVRRPVGGPDVMDTQLRRLAEFAGMSNSVLQVAPFDMGTRRPLTYPITVLTLPNRSLMAYAESALRGHLERESTFVLPMLAAYHQLQAEAPSQSDSVAMIDQLRKGIP</sequence>